<comment type="caution">
    <text evidence="1">The sequence shown here is derived from an EMBL/GenBank/DDBJ whole genome shotgun (WGS) entry which is preliminary data.</text>
</comment>
<reference evidence="1" key="1">
    <citation type="submission" date="2022-01" db="EMBL/GenBank/DDBJ databases">
        <title>Colwellia maritima, isolated from seawater.</title>
        <authorList>
            <person name="Kristyanto S."/>
            <person name="Jung J."/>
            <person name="Jeon C.O."/>
        </authorList>
    </citation>
    <scope>NUCLEOTIDE SEQUENCE</scope>
    <source>
        <strain evidence="1">MSW7</strain>
    </source>
</reference>
<dbReference type="EMBL" id="JAKKSL010000007">
    <property type="protein sequence ID" value="MCI2285947.1"/>
    <property type="molecule type" value="Genomic_DNA"/>
</dbReference>
<dbReference type="RefSeq" id="WP_242288994.1">
    <property type="nucleotide sequence ID" value="NZ_JAKKSL010000007.1"/>
</dbReference>
<evidence type="ECO:0000313" key="1">
    <source>
        <dbReference type="EMBL" id="MCI2285947.1"/>
    </source>
</evidence>
<dbReference type="InterPro" id="IPR019106">
    <property type="entry name" value="T4SS_TrbC"/>
</dbReference>
<proteinExistence type="predicted"/>
<sequence>MQFYNLVKAVVVVGVCLGIAGAKAEPTLEEEKTINKAIASGEISSTWLQKNNERIDAATKNLKAKGLLSGYDTESKNEAMQKYRDAAKLIAESSQDKLASALQKHVGLTKEQSQGFSGKTFKEKETDLAIFVSFSMPKPILMDAFATAAKNGANVYFNGIHPDHEGIHDTMRYLSQLGAELKEKPMVKFNPREFKQQKVTSVPMIMYRHNGVTVTASGLMNFNWIKTKHSDSKSDIALGNFGPVYAVLEENIIDTMKRRLAGIDMEGKKKAAVEDFWKKQAFVDLKPAEKDERWLIDPTVKALADVVNPVAGDVLAYKGQIINPLATVTLPLTMYIIDAKNIQQLEWLSKDMNDGKPKGRIKVMTTRIDKDKGWDHLSAIREHLGREVYIAPKEVIERFKVSGTPPKYQQIWREK</sequence>
<accession>A0ABS9XA81</accession>
<evidence type="ECO:0000313" key="2">
    <source>
        <dbReference type="Proteomes" id="UP001139646"/>
    </source>
</evidence>
<dbReference type="Proteomes" id="UP001139646">
    <property type="component" value="Unassembled WGS sequence"/>
</dbReference>
<dbReference type="Pfam" id="PF09673">
    <property type="entry name" value="TrbC_Ftype"/>
    <property type="match status" value="1"/>
</dbReference>
<organism evidence="1 2">
    <name type="scientific">Colwellia maritima</name>
    <dbReference type="NCBI Taxonomy" id="2912588"/>
    <lineage>
        <taxon>Bacteria</taxon>
        <taxon>Pseudomonadati</taxon>
        <taxon>Pseudomonadota</taxon>
        <taxon>Gammaproteobacteria</taxon>
        <taxon>Alteromonadales</taxon>
        <taxon>Colwelliaceae</taxon>
        <taxon>Colwellia</taxon>
    </lineage>
</organism>
<keyword evidence="2" id="KW-1185">Reference proteome</keyword>
<name>A0ABS9XA81_9GAMM</name>
<gene>
    <name evidence="1" type="ORF">L3081_24280</name>
</gene>
<protein>
    <submittedName>
        <fullName evidence="1">Uncharacterized protein</fullName>
    </submittedName>
</protein>